<dbReference type="Proteomes" id="UP001196413">
    <property type="component" value="Unassembled WGS sequence"/>
</dbReference>
<dbReference type="InterPro" id="IPR036047">
    <property type="entry name" value="F-box-like_dom_sf"/>
</dbReference>
<dbReference type="SMART" id="SM00256">
    <property type="entry name" value="FBOX"/>
    <property type="match status" value="1"/>
</dbReference>
<dbReference type="InterPro" id="IPR001810">
    <property type="entry name" value="F-box_dom"/>
</dbReference>
<reference evidence="2" key="1">
    <citation type="submission" date="2021-06" db="EMBL/GenBank/DDBJ databases">
        <title>Parelaphostrongylus tenuis whole genome reference sequence.</title>
        <authorList>
            <person name="Garwood T.J."/>
            <person name="Larsen P.A."/>
            <person name="Fountain-Jones N.M."/>
            <person name="Garbe J.R."/>
            <person name="Macchietto M.G."/>
            <person name="Kania S.A."/>
            <person name="Gerhold R.W."/>
            <person name="Richards J.E."/>
            <person name="Wolf T.M."/>
        </authorList>
    </citation>
    <scope>NUCLEOTIDE SEQUENCE</scope>
    <source>
        <strain evidence="2">MNPRO001-30</strain>
        <tissue evidence="2">Meninges</tissue>
    </source>
</reference>
<dbReference type="CDD" id="cd09917">
    <property type="entry name" value="F-box_SF"/>
    <property type="match status" value="1"/>
</dbReference>
<evidence type="ECO:0000259" key="1">
    <source>
        <dbReference type="SMART" id="SM00256"/>
    </source>
</evidence>
<comment type="caution">
    <text evidence="2">The sequence shown here is derived from an EMBL/GenBank/DDBJ whole genome shotgun (WGS) entry which is preliminary data.</text>
</comment>
<accession>A0AAD5QES3</accession>
<dbReference type="EMBL" id="JAHQIW010000530">
    <property type="protein sequence ID" value="KAJ1348627.1"/>
    <property type="molecule type" value="Genomic_DNA"/>
</dbReference>
<evidence type="ECO:0000313" key="3">
    <source>
        <dbReference type="Proteomes" id="UP001196413"/>
    </source>
</evidence>
<feature type="domain" description="F-box" evidence="1">
    <location>
        <begin position="8"/>
        <end position="48"/>
    </location>
</feature>
<organism evidence="2 3">
    <name type="scientific">Parelaphostrongylus tenuis</name>
    <name type="common">Meningeal worm</name>
    <dbReference type="NCBI Taxonomy" id="148309"/>
    <lineage>
        <taxon>Eukaryota</taxon>
        <taxon>Metazoa</taxon>
        <taxon>Ecdysozoa</taxon>
        <taxon>Nematoda</taxon>
        <taxon>Chromadorea</taxon>
        <taxon>Rhabditida</taxon>
        <taxon>Rhabditina</taxon>
        <taxon>Rhabditomorpha</taxon>
        <taxon>Strongyloidea</taxon>
        <taxon>Metastrongylidae</taxon>
        <taxon>Parelaphostrongylus</taxon>
    </lineage>
</organism>
<proteinExistence type="predicted"/>
<dbReference type="SUPFAM" id="SSF81383">
    <property type="entry name" value="F-box domain"/>
    <property type="match status" value="1"/>
</dbReference>
<gene>
    <name evidence="2" type="ORF">KIN20_003977</name>
</gene>
<dbReference type="Gene3D" id="1.20.1280.50">
    <property type="match status" value="1"/>
</dbReference>
<dbReference type="AlphaFoldDB" id="A0AAD5QES3"/>
<dbReference type="Pfam" id="PF12937">
    <property type="entry name" value="F-box-like"/>
    <property type="match status" value="1"/>
</dbReference>
<protein>
    <recommendedName>
        <fullName evidence="1">F-box domain-containing protein</fullName>
    </recommendedName>
</protein>
<sequence length="149" mass="17458">MNPTCFPLPDDVVLMILRLLDGKTVRSCGSTCRRFRRLILRSRGKLPKPVLTWREAHLVFGRTIVLSRSNPSVLRGRKQRRTSSVDDRWEFTVTPFSFLSGIILRHFIFNSCHSFFYCTGPCNYRIQLVSVRSSLYWRFVFFATSWNTS</sequence>
<keyword evidence="3" id="KW-1185">Reference proteome</keyword>
<name>A0AAD5QES3_PARTN</name>
<evidence type="ECO:0000313" key="2">
    <source>
        <dbReference type="EMBL" id="KAJ1348627.1"/>
    </source>
</evidence>